<keyword evidence="2" id="KW-0732">Signal</keyword>
<dbReference type="InterPro" id="IPR050697">
    <property type="entry name" value="Adenylyl/Guanylyl_Cyclase_3/4"/>
</dbReference>
<accession>A0A2P6P092</accession>
<reference evidence="4 5" key="1">
    <citation type="journal article" date="2018" name="Genome Biol. Evol.">
        <title>Multiple Roots of Fruiting Body Formation in Amoebozoa.</title>
        <authorList>
            <person name="Hillmann F."/>
            <person name="Forbes G."/>
            <person name="Novohradska S."/>
            <person name="Ferling I."/>
            <person name="Riege K."/>
            <person name="Groth M."/>
            <person name="Westermann M."/>
            <person name="Marz M."/>
            <person name="Spaller T."/>
            <person name="Winckler T."/>
            <person name="Schaap P."/>
            <person name="Glockner G."/>
        </authorList>
    </citation>
    <scope>NUCLEOTIDE SEQUENCE [LARGE SCALE GENOMIC DNA]</scope>
    <source>
        <strain evidence="4 5">Jena</strain>
    </source>
</reference>
<feature type="transmembrane region" description="Helical" evidence="1">
    <location>
        <begin position="331"/>
        <end position="357"/>
    </location>
</feature>
<keyword evidence="1" id="KW-0472">Membrane</keyword>
<organism evidence="4 5">
    <name type="scientific">Planoprotostelium fungivorum</name>
    <dbReference type="NCBI Taxonomy" id="1890364"/>
    <lineage>
        <taxon>Eukaryota</taxon>
        <taxon>Amoebozoa</taxon>
        <taxon>Evosea</taxon>
        <taxon>Variosea</taxon>
        <taxon>Cavosteliida</taxon>
        <taxon>Cavosteliaceae</taxon>
        <taxon>Planoprotostelium</taxon>
    </lineage>
</organism>
<dbReference type="GO" id="GO:0035556">
    <property type="term" value="P:intracellular signal transduction"/>
    <property type="evidence" value="ECO:0007669"/>
    <property type="project" value="InterPro"/>
</dbReference>
<dbReference type="PANTHER" id="PTHR43081">
    <property type="entry name" value="ADENYLATE CYCLASE, TERMINAL-DIFFERENTIATION SPECIFIC-RELATED"/>
    <property type="match status" value="1"/>
</dbReference>
<protein>
    <submittedName>
        <fullName evidence="4">Adenylate/guanylate cyclase</fullName>
    </submittedName>
</protein>
<evidence type="ECO:0000313" key="5">
    <source>
        <dbReference type="Proteomes" id="UP000241769"/>
    </source>
</evidence>
<dbReference type="InterPro" id="IPR001054">
    <property type="entry name" value="A/G_cyclase"/>
</dbReference>
<dbReference type="Pfam" id="PF00211">
    <property type="entry name" value="Guanylate_cyc"/>
    <property type="match status" value="1"/>
</dbReference>
<proteinExistence type="predicted"/>
<dbReference type="PROSITE" id="PS50125">
    <property type="entry name" value="GUANYLATE_CYCLASE_2"/>
    <property type="match status" value="1"/>
</dbReference>
<dbReference type="Proteomes" id="UP000241769">
    <property type="component" value="Unassembled WGS sequence"/>
</dbReference>
<evidence type="ECO:0000256" key="1">
    <source>
        <dbReference type="SAM" id="Phobius"/>
    </source>
</evidence>
<dbReference type="InParanoid" id="A0A2P6P092"/>
<evidence type="ECO:0000259" key="3">
    <source>
        <dbReference type="PROSITE" id="PS50125"/>
    </source>
</evidence>
<dbReference type="CDD" id="cd07302">
    <property type="entry name" value="CHD"/>
    <property type="match status" value="1"/>
</dbReference>
<dbReference type="EMBL" id="MDYQ01000002">
    <property type="protein sequence ID" value="PRP89636.1"/>
    <property type="molecule type" value="Genomic_DNA"/>
</dbReference>
<dbReference type="SUPFAM" id="SSF55073">
    <property type="entry name" value="Nucleotide cyclase"/>
    <property type="match status" value="1"/>
</dbReference>
<sequence>MSVLLTVFVMVLAATITLVVGQATQTIIVKTLVQDRALGSLSLTSTALASTSNFGSIVTNLFGTFGKTSNVSSLSANRVTPSIWLHMFEMAQIYGQQLGTNYYFAAYSPTGRFLFRDLYTYYDVSPEGNSTRLLAWSVNNTLLTEFDFSTPPYSNRTIYPLGFYGTLGTTFPCQRGYHRSDVIQQYGSNGIYAATSYIYVICDQNGLPLAGLISGASLSSLVDALNTTRDTLSIVINDKRMLVCSSDSSPPFINLNAAGFGTRVYAPNSTVDWIAMASAKVPLTAPFQQIIQYNGASYLLVSDQVRGVALSNWTLIQLHSLSKQDSINATYLGYTVLALAVTVGIMIVLVFFVTYFLTKPLKDMTADLYKVSRLELDLKGISDPIFYEAKKLSHAFSQLHSAIVSFKKFVPTQVIVNILKYNREAVSHLSQAKVTVMFQDIEGFTSMAETMSPLDLAALTEEYLEAMTEIISSHGGTIDKYIGIMSIFGKPEVLPEHPAAACRCAVACQNALVVLNKSWKRRYGVEIHIRIGINTGDVLVGNIGSVHRMSYTVLGDNVNLASRLEGINKLYGTNIIISEAVFLTVPKEFMTRRLSSVRVPGKAIQTSIYQLCENDEQKSSLFTAYEKALTLFENYRMDDAMAVLKQIPSHSMDSSTLRLMKRIEMSPDERPQGWTATEILTK</sequence>
<dbReference type="Gene3D" id="3.30.70.1230">
    <property type="entry name" value="Nucleotide cyclase"/>
    <property type="match status" value="1"/>
</dbReference>
<dbReference type="OrthoDB" id="33857at2759"/>
<keyword evidence="1" id="KW-1133">Transmembrane helix</keyword>
<gene>
    <name evidence="4" type="ORF">PROFUN_00900</name>
</gene>
<comment type="caution">
    <text evidence="4">The sequence shown here is derived from an EMBL/GenBank/DDBJ whole genome shotgun (WGS) entry which is preliminary data.</text>
</comment>
<feature type="domain" description="Guanylate cyclase" evidence="3">
    <location>
        <begin position="435"/>
        <end position="565"/>
    </location>
</feature>
<feature type="chain" id="PRO_5015175069" evidence="2">
    <location>
        <begin position="22"/>
        <end position="682"/>
    </location>
</feature>
<keyword evidence="5" id="KW-1185">Reference proteome</keyword>
<dbReference type="GO" id="GO:0009190">
    <property type="term" value="P:cyclic nucleotide biosynthetic process"/>
    <property type="evidence" value="ECO:0007669"/>
    <property type="project" value="InterPro"/>
</dbReference>
<feature type="signal peptide" evidence="2">
    <location>
        <begin position="1"/>
        <end position="21"/>
    </location>
</feature>
<dbReference type="PANTHER" id="PTHR43081:SF1">
    <property type="entry name" value="ADENYLATE CYCLASE, TERMINAL-DIFFERENTIATION SPECIFIC"/>
    <property type="match status" value="1"/>
</dbReference>
<name>A0A2P6P092_9EUKA</name>
<dbReference type="InterPro" id="IPR029787">
    <property type="entry name" value="Nucleotide_cyclase"/>
</dbReference>
<dbReference type="STRING" id="1890364.A0A2P6P092"/>
<dbReference type="AlphaFoldDB" id="A0A2P6P092"/>
<keyword evidence="1" id="KW-0812">Transmembrane</keyword>
<dbReference type="SMART" id="SM00044">
    <property type="entry name" value="CYCc"/>
    <property type="match status" value="1"/>
</dbReference>
<evidence type="ECO:0000313" key="4">
    <source>
        <dbReference type="EMBL" id="PRP89636.1"/>
    </source>
</evidence>
<evidence type="ECO:0000256" key="2">
    <source>
        <dbReference type="SAM" id="SignalP"/>
    </source>
</evidence>